<feature type="compositionally biased region" description="Low complexity" evidence="1">
    <location>
        <begin position="71"/>
        <end position="82"/>
    </location>
</feature>
<dbReference type="HOGENOM" id="CLU_2401147_0_0_1"/>
<evidence type="ECO:0000313" key="2">
    <source>
        <dbReference type="EMBL" id="KIK33400.1"/>
    </source>
</evidence>
<dbReference type="InParanoid" id="A0A0C9Z799"/>
<reference evidence="3" key="2">
    <citation type="submission" date="2015-01" db="EMBL/GenBank/DDBJ databases">
        <title>Evolutionary Origins and Diversification of the Mycorrhizal Mutualists.</title>
        <authorList>
            <consortium name="DOE Joint Genome Institute"/>
            <consortium name="Mycorrhizal Genomics Consortium"/>
            <person name="Kohler A."/>
            <person name="Kuo A."/>
            <person name="Nagy L.G."/>
            <person name="Floudas D."/>
            <person name="Copeland A."/>
            <person name="Barry K.W."/>
            <person name="Cichocki N."/>
            <person name="Veneault-Fourrey C."/>
            <person name="LaButti K."/>
            <person name="Lindquist E.A."/>
            <person name="Lipzen A."/>
            <person name="Lundell T."/>
            <person name="Morin E."/>
            <person name="Murat C."/>
            <person name="Riley R."/>
            <person name="Ohm R."/>
            <person name="Sun H."/>
            <person name="Tunlid A."/>
            <person name="Henrissat B."/>
            <person name="Grigoriev I.V."/>
            <person name="Hibbett D.S."/>
            <person name="Martin F."/>
        </authorList>
    </citation>
    <scope>NUCLEOTIDE SEQUENCE [LARGE SCALE GENOMIC DNA]</scope>
    <source>
        <strain evidence="3">UH-Slu-Lm8-n1</strain>
    </source>
</reference>
<dbReference type="AlphaFoldDB" id="A0A0C9Z799"/>
<accession>A0A0C9Z799</accession>
<name>A0A0C9Z799_9AGAM</name>
<dbReference type="Proteomes" id="UP000054485">
    <property type="component" value="Unassembled WGS sequence"/>
</dbReference>
<dbReference type="OrthoDB" id="2692198at2759"/>
<keyword evidence="3" id="KW-1185">Reference proteome</keyword>
<gene>
    <name evidence="2" type="ORF">CY34DRAFT_813629</name>
</gene>
<protein>
    <submittedName>
        <fullName evidence="2">Uncharacterized protein</fullName>
    </submittedName>
</protein>
<reference evidence="2 3" key="1">
    <citation type="submission" date="2014-04" db="EMBL/GenBank/DDBJ databases">
        <authorList>
            <consortium name="DOE Joint Genome Institute"/>
            <person name="Kuo A."/>
            <person name="Ruytinx J."/>
            <person name="Rineau F."/>
            <person name="Colpaert J."/>
            <person name="Kohler A."/>
            <person name="Nagy L.G."/>
            <person name="Floudas D."/>
            <person name="Copeland A."/>
            <person name="Barry K.W."/>
            <person name="Cichocki N."/>
            <person name="Veneault-Fourrey C."/>
            <person name="LaButti K."/>
            <person name="Lindquist E.A."/>
            <person name="Lipzen A."/>
            <person name="Lundell T."/>
            <person name="Morin E."/>
            <person name="Murat C."/>
            <person name="Sun H."/>
            <person name="Tunlid A."/>
            <person name="Henrissat B."/>
            <person name="Grigoriev I.V."/>
            <person name="Hibbett D.S."/>
            <person name="Martin F."/>
            <person name="Nordberg H.P."/>
            <person name="Cantor M.N."/>
            <person name="Hua S.X."/>
        </authorList>
    </citation>
    <scope>NUCLEOTIDE SEQUENCE [LARGE SCALE GENOMIC DNA]</scope>
    <source>
        <strain evidence="2 3">UH-Slu-Lm8-n1</strain>
    </source>
</reference>
<sequence>MSGPKLLATGCDDNNAYTWDVAAIVREAGLDDLLSDPKLNDATRRSVPQRRPAHHLPQGFFDVPSDRSHSSARSPPHSLSAPQGSTLFARLLS</sequence>
<proteinExistence type="predicted"/>
<evidence type="ECO:0000256" key="1">
    <source>
        <dbReference type="SAM" id="MobiDB-lite"/>
    </source>
</evidence>
<evidence type="ECO:0000313" key="3">
    <source>
        <dbReference type="Proteomes" id="UP000054485"/>
    </source>
</evidence>
<organism evidence="2 3">
    <name type="scientific">Suillus luteus UH-Slu-Lm8-n1</name>
    <dbReference type="NCBI Taxonomy" id="930992"/>
    <lineage>
        <taxon>Eukaryota</taxon>
        <taxon>Fungi</taxon>
        <taxon>Dikarya</taxon>
        <taxon>Basidiomycota</taxon>
        <taxon>Agaricomycotina</taxon>
        <taxon>Agaricomycetes</taxon>
        <taxon>Agaricomycetidae</taxon>
        <taxon>Boletales</taxon>
        <taxon>Suillineae</taxon>
        <taxon>Suillaceae</taxon>
        <taxon>Suillus</taxon>
    </lineage>
</organism>
<dbReference type="EMBL" id="KN835950">
    <property type="protein sequence ID" value="KIK33400.1"/>
    <property type="molecule type" value="Genomic_DNA"/>
</dbReference>
<feature type="region of interest" description="Disordered" evidence="1">
    <location>
        <begin position="34"/>
        <end position="85"/>
    </location>
</feature>